<dbReference type="Proteomes" id="UP000269721">
    <property type="component" value="Unassembled WGS sequence"/>
</dbReference>
<reference evidence="4" key="1">
    <citation type="journal article" date="2018" name="Nat. Microbiol.">
        <title>Leveraging single-cell genomics to expand the fungal tree of life.</title>
        <authorList>
            <person name="Ahrendt S.R."/>
            <person name="Quandt C.A."/>
            <person name="Ciobanu D."/>
            <person name="Clum A."/>
            <person name="Salamov A."/>
            <person name="Andreopoulos B."/>
            <person name="Cheng J.F."/>
            <person name="Woyke T."/>
            <person name="Pelin A."/>
            <person name="Henrissat B."/>
            <person name="Reynolds N.K."/>
            <person name="Benny G.L."/>
            <person name="Smith M.E."/>
            <person name="James T.Y."/>
            <person name="Grigoriev I.V."/>
        </authorList>
    </citation>
    <scope>NUCLEOTIDE SEQUENCE [LARGE SCALE GENOMIC DNA]</scope>
</reference>
<name>A0A4V1IQE4_9FUNG</name>
<dbReference type="AlphaFoldDB" id="A0A4V1IQE4"/>
<accession>A0A4V1IQE4</accession>
<evidence type="ECO:0000313" key="4">
    <source>
        <dbReference type="Proteomes" id="UP000269721"/>
    </source>
</evidence>
<evidence type="ECO:0000256" key="1">
    <source>
        <dbReference type="SAM" id="MobiDB-lite"/>
    </source>
</evidence>
<feature type="region of interest" description="Disordered" evidence="1">
    <location>
        <begin position="101"/>
        <end position="128"/>
    </location>
</feature>
<feature type="chain" id="PRO_5020374376" evidence="2">
    <location>
        <begin position="17"/>
        <end position="231"/>
    </location>
</feature>
<evidence type="ECO:0000256" key="2">
    <source>
        <dbReference type="SAM" id="SignalP"/>
    </source>
</evidence>
<keyword evidence="2" id="KW-0732">Signal</keyword>
<organism evidence="3 4">
    <name type="scientific">Blyttiomyces helicus</name>
    <dbReference type="NCBI Taxonomy" id="388810"/>
    <lineage>
        <taxon>Eukaryota</taxon>
        <taxon>Fungi</taxon>
        <taxon>Fungi incertae sedis</taxon>
        <taxon>Chytridiomycota</taxon>
        <taxon>Chytridiomycota incertae sedis</taxon>
        <taxon>Chytridiomycetes</taxon>
        <taxon>Chytridiomycetes incertae sedis</taxon>
        <taxon>Blyttiomyces</taxon>
    </lineage>
</organism>
<evidence type="ECO:0000313" key="3">
    <source>
        <dbReference type="EMBL" id="RKO86267.1"/>
    </source>
</evidence>
<protein>
    <submittedName>
        <fullName evidence="3">Uncharacterized protein</fullName>
    </submittedName>
</protein>
<sequence length="231" mass="24842">MKFAVVILVVALLANGEYSKIQGADRHYRTLKTCAYPAPLPPRSSSPSKTIPLANISNPIQSPHLLMADSFLALDVHFQSAAPISKRDGIGHVHGLSVSHKEEVSSKRDGIGRVHGLSVSPKEEEGPPMLRGSFPLAVSRALVVKTWVIQQTRTASRVVPAFAFTSFPPNVAQSTFSLLNEGPAETLASSRDSTARIYGLLVSTKAPTTSKRDGTARIYELSVKEEAKKSA</sequence>
<dbReference type="EMBL" id="KZ998344">
    <property type="protein sequence ID" value="RKO86267.1"/>
    <property type="molecule type" value="Genomic_DNA"/>
</dbReference>
<proteinExistence type="predicted"/>
<feature type="compositionally biased region" description="Basic and acidic residues" evidence="1">
    <location>
        <begin position="101"/>
        <end position="112"/>
    </location>
</feature>
<keyword evidence="4" id="KW-1185">Reference proteome</keyword>
<feature type="signal peptide" evidence="2">
    <location>
        <begin position="1"/>
        <end position="16"/>
    </location>
</feature>
<gene>
    <name evidence="3" type="ORF">BDK51DRAFT_39371</name>
</gene>